<comment type="cofactor">
    <cofactor evidence="1 5">
        <name>pyridoxal 5'-phosphate</name>
        <dbReference type="ChEBI" id="CHEBI:597326"/>
    </cofactor>
</comment>
<keyword evidence="3 4" id="KW-0663">Pyridoxal phosphate</keyword>
<dbReference type="Pfam" id="PF01053">
    <property type="entry name" value="Cys_Met_Meta_PP"/>
    <property type="match status" value="1"/>
</dbReference>
<dbReference type="RefSeq" id="WP_091411601.1">
    <property type="nucleotide sequence ID" value="NZ_LT629749.1"/>
</dbReference>
<protein>
    <submittedName>
        <fullName evidence="6">Cystathionine gamma-synthase</fullName>
    </submittedName>
</protein>
<dbReference type="GO" id="GO:0019343">
    <property type="term" value="P:cysteine biosynthetic process via cystathionine"/>
    <property type="evidence" value="ECO:0007669"/>
    <property type="project" value="TreeGrafter"/>
</dbReference>
<dbReference type="Gene3D" id="3.40.640.10">
    <property type="entry name" value="Type I PLP-dependent aspartate aminotransferase-like (Major domain)"/>
    <property type="match status" value="1"/>
</dbReference>
<name>A0A1H1R5S3_9ACTN</name>
<gene>
    <name evidence="6" type="ORF">SAMN04488543_1484</name>
</gene>
<evidence type="ECO:0000256" key="3">
    <source>
        <dbReference type="ARBA" id="ARBA00022898"/>
    </source>
</evidence>
<evidence type="ECO:0000256" key="4">
    <source>
        <dbReference type="PIRSR" id="PIRSR001434-2"/>
    </source>
</evidence>
<dbReference type="GO" id="GO:0019346">
    <property type="term" value="P:transsulfuration"/>
    <property type="evidence" value="ECO:0007669"/>
    <property type="project" value="InterPro"/>
</dbReference>
<dbReference type="GO" id="GO:0004123">
    <property type="term" value="F:cystathionine gamma-lyase activity"/>
    <property type="evidence" value="ECO:0007669"/>
    <property type="project" value="TreeGrafter"/>
</dbReference>
<evidence type="ECO:0000313" key="6">
    <source>
        <dbReference type="EMBL" id="SDS31107.1"/>
    </source>
</evidence>
<dbReference type="Gene3D" id="3.90.1150.10">
    <property type="entry name" value="Aspartate Aminotransferase, domain 1"/>
    <property type="match status" value="1"/>
</dbReference>
<dbReference type="OrthoDB" id="9780685at2"/>
<dbReference type="SUPFAM" id="SSF53383">
    <property type="entry name" value="PLP-dependent transferases"/>
    <property type="match status" value="1"/>
</dbReference>
<dbReference type="AlphaFoldDB" id="A0A1H1R5S3"/>
<keyword evidence="7" id="KW-1185">Reference proteome</keyword>
<dbReference type="GO" id="GO:0030170">
    <property type="term" value="F:pyridoxal phosphate binding"/>
    <property type="evidence" value="ECO:0007669"/>
    <property type="project" value="InterPro"/>
</dbReference>
<organism evidence="6 7">
    <name type="scientific">Friedmanniella luteola</name>
    <dbReference type="NCBI Taxonomy" id="546871"/>
    <lineage>
        <taxon>Bacteria</taxon>
        <taxon>Bacillati</taxon>
        <taxon>Actinomycetota</taxon>
        <taxon>Actinomycetes</taxon>
        <taxon>Propionibacteriales</taxon>
        <taxon>Nocardioidaceae</taxon>
        <taxon>Friedmanniella</taxon>
    </lineage>
</organism>
<dbReference type="InterPro" id="IPR015421">
    <property type="entry name" value="PyrdxlP-dep_Trfase_major"/>
</dbReference>
<evidence type="ECO:0000256" key="1">
    <source>
        <dbReference type="ARBA" id="ARBA00001933"/>
    </source>
</evidence>
<dbReference type="InterPro" id="IPR015422">
    <property type="entry name" value="PyrdxlP-dep_Trfase_small"/>
</dbReference>
<evidence type="ECO:0000256" key="2">
    <source>
        <dbReference type="ARBA" id="ARBA00009077"/>
    </source>
</evidence>
<dbReference type="STRING" id="546871.SAMN04488543_1484"/>
<dbReference type="PIRSF" id="PIRSF001434">
    <property type="entry name" value="CGS"/>
    <property type="match status" value="1"/>
</dbReference>
<dbReference type="InterPro" id="IPR015424">
    <property type="entry name" value="PyrdxlP-dep_Trfase"/>
</dbReference>
<sequence>MTSEPAPHPERLHPETVAVTVGRPARVVDAPLNTPVTFAATYVGDHDTTSGSLGYGRYGNPTWQALEDGIGALEGGRALTFSSGMAAAHAVLDLLAPGSTIVLPYNCYLGVAASIDARAAQDGWTLRKVDVADTDAVLAAAEGADLVWLESPTNPTIEVADLPALGAALAGKVRLVVDNTFATPLLQQPLAVGADIVLHAVTKFIAGHSDALLGALVVQTTDEDLFRQLLAGRSARGATPGTMEAYLALRGLRTLPLRLERAQANAQVLAERLAGHPAVQRVRFPGLPDDPGHDRAAATMSGFGSLISVDLADAATADAFVDAAKIWVFATSLGGVESSFERRRRWAGELAGVPEGLVRLSVGIEHVEDLWADLAQALDSLA</sequence>
<feature type="modified residue" description="N6-(pyridoxal phosphate)lysine" evidence="4">
    <location>
        <position position="203"/>
    </location>
</feature>
<proteinExistence type="inferred from homology"/>
<dbReference type="PANTHER" id="PTHR11808">
    <property type="entry name" value="TRANS-SULFURATION ENZYME FAMILY MEMBER"/>
    <property type="match status" value="1"/>
</dbReference>
<dbReference type="GO" id="GO:0005737">
    <property type="term" value="C:cytoplasm"/>
    <property type="evidence" value="ECO:0007669"/>
    <property type="project" value="TreeGrafter"/>
</dbReference>
<dbReference type="InterPro" id="IPR000277">
    <property type="entry name" value="Cys/Met-Metab_PyrdxlP-dep_enz"/>
</dbReference>
<dbReference type="GO" id="GO:0003962">
    <property type="term" value="F:cystathionine gamma-synthase activity"/>
    <property type="evidence" value="ECO:0007669"/>
    <property type="project" value="TreeGrafter"/>
</dbReference>
<accession>A0A1H1R5S3</accession>
<dbReference type="Proteomes" id="UP000199092">
    <property type="component" value="Chromosome I"/>
</dbReference>
<dbReference type="EMBL" id="LT629749">
    <property type="protein sequence ID" value="SDS31107.1"/>
    <property type="molecule type" value="Genomic_DNA"/>
</dbReference>
<evidence type="ECO:0000256" key="5">
    <source>
        <dbReference type="RuleBase" id="RU362118"/>
    </source>
</evidence>
<comment type="similarity">
    <text evidence="2 5">Belongs to the trans-sulfuration enzymes family.</text>
</comment>
<reference evidence="6 7" key="1">
    <citation type="submission" date="2016-10" db="EMBL/GenBank/DDBJ databases">
        <authorList>
            <person name="de Groot N.N."/>
        </authorList>
    </citation>
    <scope>NUCLEOTIDE SEQUENCE [LARGE SCALE GENOMIC DNA]</scope>
    <source>
        <strain evidence="6 7">DSM 21741</strain>
    </source>
</reference>
<dbReference type="PANTHER" id="PTHR11808:SF15">
    <property type="entry name" value="CYSTATHIONINE GAMMA-LYASE"/>
    <property type="match status" value="1"/>
</dbReference>
<evidence type="ECO:0000313" key="7">
    <source>
        <dbReference type="Proteomes" id="UP000199092"/>
    </source>
</evidence>